<accession>A0ABU7FTH0</accession>
<proteinExistence type="predicted"/>
<gene>
    <name evidence="1" type="ORF">VXC91_37175</name>
</gene>
<comment type="caution">
    <text evidence="1">The sequence shown here is derived from an EMBL/GenBank/DDBJ whole genome shotgun (WGS) entry which is preliminary data.</text>
</comment>
<organism evidence="1 2">
    <name type="scientific">Streptomyces chiangmaiensis</name>
    <dbReference type="NCBI Taxonomy" id="766497"/>
    <lineage>
        <taxon>Bacteria</taxon>
        <taxon>Bacillati</taxon>
        <taxon>Actinomycetota</taxon>
        <taxon>Actinomycetes</taxon>
        <taxon>Kitasatosporales</taxon>
        <taxon>Streptomycetaceae</taxon>
        <taxon>Streptomyces</taxon>
    </lineage>
</organism>
<sequence length="138" mass="14263">MGKNTKTGDVALRLVLLTLLLLGVGVLHTLGHAGAHSGVATSEGIQHASHATPVVDGPLLASADVETAEHPDPHQHIGSVAHTEVSSCFAVVPSGPCLVPPHSQAAWNIDPGVKAVRIGPEPNPARRTDISRSQVLRI</sequence>
<name>A0ABU7FTH0_9ACTN</name>
<keyword evidence="2" id="KW-1185">Reference proteome</keyword>
<evidence type="ECO:0000313" key="1">
    <source>
        <dbReference type="EMBL" id="MED7827387.1"/>
    </source>
</evidence>
<reference evidence="1" key="1">
    <citation type="submission" date="2024-01" db="EMBL/GenBank/DDBJ databases">
        <title>First draft genome sequence data of TA4-1, the type strain of Gram-positive actinobacterium Streptomyces chiangmaiensis.</title>
        <authorList>
            <person name="Yasawong M."/>
            <person name="Nantapong N."/>
        </authorList>
    </citation>
    <scope>NUCLEOTIDE SEQUENCE</scope>
    <source>
        <strain evidence="1">TA4-1</strain>
    </source>
</reference>
<protein>
    <recommendedName>
        <fullName evidence="3">Secreted protein</fullName>
    </recommendedName>
</protein>
<dbReference type="Proteomes" id="UP001333996">
    <property type="component" value="Unassembled WGS sequence"/>
</dbReference>
<dbReference type="RefSeq" id="WP_329511769.1">
    <property type="nucleotide sequence ID" value="NZ_BAAAYZ010000312.1"/>
</dbReference>
<dbReference type="EMBL" id="JAYWVC010000228">
    <property type="protein sequence ID" value="MED7827387.1"/>
    <property type="molecule type" value="Genomic_DNA"/>
</dbReference>
<evidence type="ECO:0000313" key="2">
    <source>
        <dbReference type="Proteomes" id="UP001333996"/>
    </source>
</evidence>
<evidence type="ECO:0008006" key="3">
    <source>
        <dbReference type="Google" id="ProtNLM"/>
    </source>
</evidence>